<sequence length="142" mass="15597">MAVEETHAYDHISLEELDWCGVFALALVRVGRHLEVKAINKVWGVAKDLFEGETASSELQPNPTVLKATRHASQLVITHYATMSGQRLAHFFRNSVQSRNWMTVREAQEPRKVVEMVLREAAVGGLGAFGGVVGPVVITNGC</sequence>
<keyword evidence="2" id="KW-1185">Reference proteome</keyword>
<accession>A0ABP0RHE1</accession>
<evidence type="ECO:0000313" key="2">
    <source>
        <dbReference type="Proteomes" id="UP001642484"/>
    </source>
</evidence>
<proteinExistence type="predicted"/>
<reference evidence="1 2" key="1">
    <citation type="submission" date="2024-02" db="EMBL/GenBank/DDBJ databases">
        <authorList>
            <person name="Chen Y."/>
            <person name="Shah S."/>
            <person name="Dougan E. K."/>
            <person name="Thang M."/>
            <person name="Chan C."/>
        </authorList>
    </citation>
    <scope>NUCLEOTIDE SEQUENCE [LARGE SCALE GENOMIC DNA]</scope>
</reference>
<gene>
    <name evidence="1" type="ORF">CCMP2556_LOCUS47298</name>
</gene>
<organism evidence="1 2">
    <name type="scientific">Durusdinium trenchii</name>
    <dbReference type="NCBI Taxonomy" id="1381693"/>
    <lineage>
        <taxon>Eukaryota</taxon>
        <taxon>Sar</taxon>
        <taxon>Alveolata</taxon>
        <taxon>Dinophyceae</taxon>
        <taxon>Suessiales</taxon>
        <taxon>Symbiodiniaceae</taxon>
        <taxon>Durusdinium</taxon>
    </lineage>
</organism>
<protein>
    <submittedName>
        <fullName evidence="1">Uncharacterized protein</fullName>
    </submittedName>
</protein>
<comment type="caution">
    <text evidence="1">The sequence shown here is derived from an EMBL/GenBank/DDBJ whole genome shotgun (WGS) entry which is preliminary data.</text>
</comment>
<evidence type="ECO:0000313" key="1">
    <source>
        <dbReference type="EMBL" id="CAK9100017.1"/>
    </source>
</evidence>
<dbReference type="Proteomes" id="UP001642484">
    <property type="component" value="Unassembled WGS sequence"/>
</dbReference>
<dbReference type="EMBL" id="CAXAMN010026028">
    <property type="protein sequence ID" value="CAK9100017.1"/>
    <property type="molecule type" value="Genomic_DNA"/>
</dbReference>
<name>A0ABP0RHE1_9DINO</name>